<organism evidence="10 11">
    <name type="scientific">Sharpea azabuensis</name>
    <dbReference type="NCBI Taxonomy" id="322505"/>
    <lineage>
        <taxon>Bacteria</taxon>
        <taxon>Bacillati</taxon>
        <taxon>Bacillota</taxon>
        <taxon>Erysipelotrichia</taxon>
        <taxon>Erysipelotrichales</taxon>
        <taxon>Coprobacillaceae</taxon>
        <taxon>Sharpea</taxon>
    </lineage>
</organism>
<dbReference type="OrthoDB" id="9807403at2"/>
<dbReference type="GO" id="GO:0032267">
    <property type="term" value="F:tRNA(Ile)-lysidine synthase activity"/>
    <property type="evidence" value="ECO:0007669"/>
    <property type="project" value="UniProtKB-EC"/>
</dbReference>
<dbReference type="EC" id="6.3.4.19" evidence="8"/>
<evidence type="ECO:0000256" key="5">
    <source>
        <dbReference type="ARBA" id="ARBA00022741"/>
    </source>
</evidence>
<evidence type="ECO:0000313" key="11">
    <source>
        <dbReference type="Proteomes" id="UP000183028"/>
    </source>
</evidence>
<evidence type="ECO:0000256" key="6">
    <source>
        <dbReference type="ARBA" id="ARBA00022840"/>
    </source>
</evidence>
<dbReference type="SUPFAM" id="SSF56037">
    <property type="entry name" value="PheT/TilS domain"/>
    <property type="match status" value="1"/>
</dbReference>
<keyword evidence="11" id="KW-1185">Reference proteome</keyword>
<dbReference type="STRING" id="322505.SAMN04487836_1244"/>
<gene>
    <name evidence="8" type="primary">tilS</name>
    <name evidence="10" type="ORF">SAMN04487834_10665</name>
</gene>
<evidence type="ECO:0000256" key="2">
    <source>
        <dbReference type="ARBA" id="ARBA00022490"/>
    </source>
</evidence>
<dbReference type="InterPro" id="IPR014729">
    <property type="entry name" value="Rossmann-like_a/b/a_fold"/>
</dbReference>
<dbReference type="eggNOG" id="COG0037">
    <property type="taxonomic scope" value="Bacteria"/>
</dbReference>
<proteinExistence type="inferred from homology"/>
<dbReference type="GO" id="GO:0005524">
    <property type="term" value="F:ATP binding"/>
    <property type="evidence" value="ECO:0007669"/>
    <property type="project" value="UniProtKB-UniRule"/>
</dbReference>
<dbReference type="Pfam" id="PF11734">
    <property type="entry name" value="TilS_C"/>
    <property type="match status" value="1"/>
</dbReference>
<dbReference type="InterPro" id="IPR012796">
    <property type="entry name" value="Lysidine-tRNA-synth_C"/>
</dbReference>
<dbReference type="SUPFAM" id="SSF52402">
    <property type="entry name" value="Adenine nucleotide alpha hydrolases-like"/>
    <property type="match status" value="1"/>
</dbReference>
<dbReference type="InterPro" id="IPR011063">
    <property type="entry name" value="TilS/TtcA_N"/>
</dbReference>
<dbReference type="NCBIfam" id="TIGR02433">
    <property type="entry name" value="lysidine_TilS_C"/>
    <property type="match status" value="1"/>
</dbReference>
<keyword evidence="4 8" id="KW-0819">tRNA processing</keyword>
<feature type="binding site" evidence="8">
    <location>
        <begin position="17"/>
        <end position="22"/>
    </location>
    <ligand>
        <name>ATP</name>
        <dbReference type="ChEBI" id="CHEBI:30616"/>
    </ligand>
</feature>
<comment type="function">
    <text evidence="8">Ligates lysine onto the cytidine present at position 34 of the AUA codon-specific tRNA(Ile) that contains the anticodon CAU, in an ATP-dependent manner. Cytidine is converted to lysidine, thus changing the amino acid specificity of the tRNA from methionine to isoleucine.</text>
</comment>
<dbReference type="Proteomes" id="UP000183028">
    <property type="component" value="Unassembled WGS sequence"/>
</dbReference>
<evidence type="ECO:0000256" key="7">
    <source>
        <dbReference type="ARBA" id="ARBA00048539"/>
    </source>
</evidence>
<comment type="domain">
    <text evidence="8">The N-terminal region contains the highly conserved SGGXDS motif, predicted to be a P-loop motif involved in ATP binding.</text>
</comment>
<evidence type="ECO:0000256" key="8">
    <source>
        <dbReference type="HAMAP-Rule" id="MF_01161"/>
    </source>
</evidence>
<dbReference type="InterPro" id="IPR012795">
    <property type="entry name" value="tRNA_Ile_lys_synt_N"/>
</dbReference>
<dbReference type="EMBL" id="FNYK01000066">
    <property type="protein sequence ID" value="SEJ15774.1"/>
    <property type="molecule type" value="Genomic_DNA"/>
</dbReference>
<evidence type="ECO:0000313" key="10">
    <source>
        <dbReference type="EMBL" id="SEJ15774.1"/>
    </source>
</evidence>
<dbReference type="PANTHER" id="PTHR43033">
    <property type="entry name" value="TRNA(ILE)-LYSIDINE SYNTHASE-RELATED"/>
    <property type="match status" value="1"/>
</dbReference>
<dbReference type="PANTHER" id="PTHR43033:SF1">
    <property type="entry name" value="TRNA(ILE)-LYSIDINE SYNTHASE-RELATED"/>
    <property type="match status" value="1"/>
</dbReference>
<dbReference type="Pfam" id="PF01171">
    <property type="entry name" value="ATP_bind_3"/>
    <property type="match status" value="1"/>
</dbReference>
<dbReference type="HAMAP" id="MF_01161">
    <property type="entry name" value="tRNA_Ile_lys_synt"/>
    <property type="match status" value="1"/>
</dbReference>
<sequence length="410" mass="47878">MNEKYLSHQKRYVIGVSGGCDSMALLDMMVKKNYIVAIAHVNYNLREDTDEDYKVVHDYALQHNIPFYYKVFTKEDYQQGNFQAVARQMRYDFYHEVLDQGYDAVLLAHHLDDELETIYMYLERGSQTNYLGIEPITTIQQMTIIRPLLDTKKQELRDYCLQNHIAFHDDYTNFQTHFKRDQVRNLVLNTYTDQQKEALLLKAKAYNLNKQHIQDQLKPLLEKYHAQNKINYHEVPEALYSDFLFALLAEKIPVEKLSGHLIHEIIHQMTSTKPNITLQLPLHQQFIKAYDNITVTTLPSSEGYAYTITSLKEQDYDDFSIRQKGEMNDGIYVTEADFPLTIRSILPGDVIKTSGGQKKVARLFINNKIPSHERAHYPIVVRNDGQIILIPGIAKRYEYLSTNPNLFVIK</sequence>
<dbReference type="GO" id="GO:0006400">
    <property type="term" value="P:tRNA modification"/>
    <property type="evidence" value="ECO:0007669"/>
    <property type="project" value="UniProtKB-UniRule"/>
</dbReference>
<dbReference type="CDD" id="cd01992">
    <property type="entry name" value="TilS_N"/>
    <property type="match status" value="1"/>
</dbReference>
<keyword evidence="5 8" id="KW-0547">Nucleotide-binding</keyword>
<keyword evidence="2 8" id="KW-0963">Cytoplasm</keyword>
<keyword evidence="3 8" id="KW-0436">Ligase</keyword>
<evidence type="ECO:0000256" key="1">
    <source>
        <dbReference type="ARBA" id="ARBA00004496"/>
    </source>
</evidence>
<dbReference type="NCBIfam" id="TIGR02432">
    <property type="entry name" value="lysidine_TilS_N"/>
    <property type="match status" value="1"/>
</dbReference>
<comment type="subcellular location">
    <subcellularLocation>
        <location evidence="1 8">Cytoplasm</location>
    </subcellularLocation>
</comment>
<protein>
    <recommendedName>
        <fullName evidence="8">tRNA(Ile)-lysidine synthase</fullName>
        <ecNumber evidence="8">6.3.4.19</ecNumber>
    </recommendedName>
    <alternativeName>
        <fullName evidence="8">tRNA(Ile)-2-lysyl-cytidine synthase</fullName>
    </alternativeName>
    <alternativeName>
        <fullName evidence="8">tRNA(Ile)-lysidine synthetase</fullName>
    </alternativeName>
</protein>
<dbReference type="SMART" id="SM00977">
    <property type="entry name" value="TilS_C"/>
    <property type="match status" value="1"/>
</dbReference>
<comment type="similarity">
    <text evidence="8">Belongs to the tRNA(Ile)-lysidine synthase family.</text>
</comment>
<evidence type="ECO:0000256" key="3">
    <source>
        <dbReference type="ARBA" id="ARBA00022598"/>
    </source>
</evidence>
<name>A0A1H6WKP9_9FIRM</name>
<accession>A0A1H6WKP9</accession>
<evidence type="ECO:0000259" key="9">
    <source>
        <dbReference type="SMART" id="SM00977"/>
    </source>
</evidence>
<feature type="domain" description="Lysidine-tRNA(Ile) synthetase C-terminal" evidence="9">
    <location>
        <begin position="340"/>
        <end position="409"/>
    </location>
</feature>
<dbReference type="Gene3D" id="3.40.50.620">
    <property type="entry name" value="HUPs"/>
    <property type="match status" value="1"/>
</dbReference>
<dbReference type="InterPro" id="IPR012094">
    <property type="entry name" value="tRNA_Ile_lys_synt"/>
</dbReference>
<keyword evidence="6 8" id="KW-0067">ATP-binding</keyword>
<evidence type="ECO:0000256" key="4">
    <source>
        <dbReference type="ARBA" id="ARBA00022694"/>
    </source>
</evidence>
<reference evidence="11" key="1">
    <citation type="submission" date="2016-10" db="EMBL/GenBank/DDBJ databases">
        <authorList>
            <person name="Varghese N."/>
        </authorList>
    </citation>
    <scope>NUCLEOTIDE SEQUENCE [LARGE SCALE GENOMIC DNA]</scope>
    <source>
        <strain evidence="11">DSM 20406</strain>
    </source>
</reference>
<dbReference type="AlphaFoldDB" id="A0A1H6WKP9"/>
<dbReference type="GO" id="GO:0005737">
    <property type="term" value="C:cytoplasm"/>
    <property type="evidence" value="ECO:0007669"/>
    <property type="project" value="UniProtKB-SubCell"/>
</dbReference>
<dbReference type="RefSeq" id="WP_074732649.1">
    <property type="nucleotide sequence ID" value="NZ_FNYK01000066.1"/>
</dbReference>
<comment type="catalytic activity">
    <reaction evidence="7 8">
        <text>cytidine(34) in tRNA(Ile2) + L-lysine + ATP = lysidine(34) in tRNA(Ile2) + AMP + diphosphate + H(+)</text>
        <dbReference type="Rhea" id="RHEA:43744"/>
        <dbReference type="Rhea" id="RHEA-COMP:10625"/>
        <dbReference type="Rhea" id="RHEA-COMP:10670"/>
        <dbReference type="ChEBI" id="CHEBI:15378"/>
        <dbReference type="ChEBI" id="CHEBI:30616"/>
        <dbReference type="ChEBI" id="CHEBI:32551"/>
        <dbReference type="ChEBI" id="CHEBI:33019"/>
        <dbReference type="ChEBI" id="CHEBI:82748"/>
        <dbReference type="ChEBI" id="CHEBI:83665"/>
        <dbReference type="ChEBI" id="CHEBI:456215"/>
        <dbReference type="EC" id="6.3.4.19"/>
    </reaction>
</comment>